<keyword evidence="12" id="KW-1185">Reference proteome</keyword>
<keyword evidence="4" id="KW-0548">Nucleotidyltransferase</keyword>
<protein>
    <recommendedName>
        <fullName evidence="1">RNA-directed RNA polymerase</fullName>
        <ecNumber evidence="1">2.7.7.48</ecNumber>
    </recommendedName>
    <alternativeName>
        <fullName evidence="7">RNA replicase beta chain</fullName>
    </alternativeName>
</protein>
<evidence type="ECO:0000259" key="10">
    <source>
        <dbReference type="PROSITE" id="PS50522"/>
    </source>
</evidence>
<dbReference type="InterPro" id="IPR043502">
    <property type="entry name" value="DNA/RNA_pol_sf"/>
</dbReference>
<dbReference type="GO" id="GO:0039694">
    <property type="term" value="P:viral RNA genome replication"/>
    <property type="evidence" value="ECO:0007669"/>
    <property type="project" value="InterPro"/>
</dbReference>
<dbReference type="EMBL" id="BK013379">
    <property type="protein sequence ID" value="DAD49918.1"/>
    <property type="molecule type" value="Genomic_RNA"/>
</dbReference>
<evidence type="ECO:0000313" key="11">
    <source>
        <dbReference type="EMBL" id="DAD49918.1"/>
    </source>
</evidence>
<evidence type="ECO:0000313" key="12">
    <source>
        <dbReference type="Proteomes" id="UP000677216"/>
    </source>
</evidence>
<dbReference type="EC" id="2.7.7.48" evidence="1"/>
<feature type="binding site" evidence="9">
    <location>
        <position position="428"/>
    </location>
    <ligand>
        <name>Mg(2+)</name>
        <dbReference type="ChEBI" id="CHEBI:18420"/>
        <label>2</label>
    </ligand>
</feature>
<feature type="binding site" evidence="9">
    <location>
        <position position="429"/>
    </location>
    <ligand>
        <name>Mg(2+)</name>
        <dbReference type="ChEBI" id="CHEBI:18420"/>
        <label>2</label>
    </ligand>
</feature>
<keyword evidence="6" id="KW-0693">Viral RNA replication</keyword>
<evidence type="ECO:0000256" key="7">
    <source>
        <dbReference type="ARBA" id="ARBA00030248"/>
    </source>
</evidence>
<keyword evidence="3" id="KW-0808">Transferase</keyword>
<name>A0A8S5KX81_9VIRU</name>
<organism evidence="11 12">
    <name type="scientific">ssRNA phage ESO000</name>
    <dbReference type="NCBI Taxonomy" id="2786007"/>
    <lineage>
        <taxon>Viruses</taxon>
        <taxon>Riboviria</taxon>
        <taxon>Orthornavirae</taxon>
        <taxon>Lenarviricota</taxon>
        <taxon>Leviviricetes</taxon>
        <taxon>Timlovirales</taxon>
        <taxon>Steitzviridae</taxon>
        <taxon>Giliycovirus</taxon>
        <taxon>Giliycovirus paludicola</taxon>
        <taxon>Weheuvirus paludicola</taxon>
    </lineage>
</organism>
<accession>A0A8S5KX81</accession>
<dbReference type="Proteomes" id="UP000677216">
    <property type="component" value="Segment"/>
</dbReference>
<evidence type="ECO:0000256" key="2">
    <source>
        <dbReference type="ARBA" id="ARBA00022484"/>
    </source>
</evidence>
<dbReference type="GO" id="GO:0003968">
    <property type="term" value="F:RNA-directed RNA polymerase activity"/>
    <property type="evidence" value="ECO:0007669"/>
    <property type="project" value="UniProtKB-KW"/>
</dbReference>
<feature type="domain" description="RdRp catalytic" evidence="10">
    <location>
        <begin position="315"/>
        <end position="460"/>
    </location>
</feature>
<dbReference type="SUPFAM" id="SSF56672">
    <property type="entry name" value="DNA/RNA polymerases"/>
    <property type="match status" value="1"/>
</dbReference>
<dbReference type="GO" id="GO:0046872">
    <property type="term" value="F:metal ion binding"/>
    <property type="evidence" value="ECO:0007669"/>
    <property type="project" value="UniProtKB-KW"/>
</dbReference>
<evidence type="ECO:0000256" key="9">
    <source>
        <dbReference type="PIRSR" id="PIRSR605093-1"/>
    </source>
</evidence>
<keyword evidence="9" id="KW-0460">Magnesium</keyword>
<keyword evidence="9" id="KW-0479">Metal-binding</keyword>
<sequence>MKSNVSDLLEVVTSVYIDACTKCIADVSDLRDLETMRSRVEREGLSFLTITLPNFAKDFERSLAVGFVDSSLFRAFKKPVFRASDGTLKKQAIPGFLQGMLSQLFNRETGGLHDNTANSFDAPTIVECIRQICLVFKKVELDCTLTRVRSAISEFVSIEHDLSVFSVSEEDTSEFRSVSSLLWDNLIFGICLDECNPHHGPGTTADGISGNGKFRWRSWNGRLEPYFPLIDSAFSESAFGSEELESVNVLSEDKELPVKVTPVPKTLKGPRIIAIEPCCMQYTQQGIRNVLYERIENYWMTRGHVNFRDQGVNQRLALIASSTGQLATIDLSEASDRVPRDLALSMFESNPDLRDAIEACRSTHAKLPDGTIIGPLNKFASMGSALCFPVESMYFYTICVAALLAEQGLPVSHENIFNVSRDVYVYGDDIIVPNKHANAVLVYLQKYNCKVNQSKTFLSGSFRESCGVDAFAGMEVTPTYLRKDVPQNRRQADRLVSWVKTGNLFYLKGYWKTSSTIFKIVERILGSLPYVAENSGHLGRVSFLGYVSAERWNRRYQCLEIRAWVPEPVYRTDRLNGYAALQKSLSKLTDLSDLWSARDASHLERSARYGVVALKRRWVLIS</sequence>
<evidence type="ECO:0000256" key="3">
    <source>
        <dbReference type="ARBA" id="ARBA00022679"/>
    </source>
</evidence>
<dbReference type="InterPro" id="IPR005093">
    <property type="entry name" value="RNArep_beta"/>
</dbReference>
<feature type="binding site" evidence="9">
    <location>
        <position position="330"/>
    </location>
    <ligand>
        <name>Mg(2+)</name>
        <dbReference type="ChEBI" id="CHEBI:18420"/>
        <label>2</label>
    </ligand>
</feature>
<dbReference type="GO" id="GO:0000166">
    <property type="term" value="F:nucleotide binding"/>
    <property type="evidence" value="ECO:0007669"/>
    <property type="project" value="UniProtKB-KW"/>
</dbReference>
<comment type="cofactor">
    <cofactor evidence="9">
        <name>Mg(2+)</name>
        <dbReference type="ChEBI" id="CHEBI:18420"/>
    </cofactor>
    <text evidence="9">Binds 2 Mg(2+) per subunit.</text>
</comment>
<keyword evidence="5" id="KW-0547">Nucleotide-binding</keyword>
<proteinExistence type="predicted"/>
<dbReference type="InterPro" id="IPR007096">
    <property type="entry name" value="RNA-dir_Rpol_cat_phage"/>
</dbReference>
<gene>
    <name evidence="11" type="primary">ESO000_4</name>
</gene>
<reference evidence="11" key="1">
    <citation type="submission" date="2020-09" db="EMBL/GenBank/DDBJ databases">
        <title>Leviviricetes taxonomy.</title>
        <authorList>
            <person name="Stockdale S.R."/>
            <person name="Callanan J."/>
            <person name="Adriaenssens E.M."/>
            <person name="Kuhn J.H."/>
            <person name="Rumnieks J."/>
            <person name="Shkoporov A."/>
            <person name="Draper L.A."/>
            <person name="Ross P."/>
            <person name="Hill C."/>
        </authorList>
    </citation>
    <scope>NUCLEOTIDE SEQUENCE</scope>
</reference>
<evidence type="ECO:0000256" key="1">
    <source>
        <dbReference type="ARBA" id="ARBA00012494"/>
    </source>
</evidence>
<dbReference type="RefSeq" id="YP_010771241.1">
    <property type="nucleotide sequence ID" value="NC_074529.1"/>
</dbReference>
<dbReference type="PROSITE" id="PS50522">
    <property type="entry name" value="RDRP_PHAGE"/>
    <property type="match status" value="1"/>
</dbReference>
<evidence type="ECO:0000256" key="8">
    <source>
        <dbReference type="ARBA" id="ARBA00048744"/>
    </source>
</evidence>
<comment type="catalytic activity">
    <reaction evidence="8">
        <text>RNA(n) + a ribonucleoside 5'-triphosphate = RNA(n+1) + diphosphate</text>
        <dbReference type="Rhea" id="RHEA:21248"/>
        <dbReference type="Rhea" id="RHEA-COMP:14527"/>
        <dbReference type="Rhea" id="RHEA-COMP:17342"/>
        <dbReference type="ChEBI" id="CHEBI:33019"/>
        <dbReference type="ChEBI" id="CHEBI:61557"/>
        <dbReference type="ChEBI" id="CHEBI:140395"/>
        <dbReference type="EC" id="2.7.7.48"/>
    </reaction>
</comment>
<evidence type="ECO:0000256" key="6">
    <source>
        <dbReference type="ARBA" id="ARBA00022953"/>
    </source>
</evidence>
<keyword evidence="2 11" id="KW-0696">RNA-directed RNA polymerase</keyword>
<evidence type="ECO:0000256" key="5">
    <source>
        <dbReference type="ARBA" id="ARBA00022741"/>
    </source>
</evidence>
<dbReference type="KEGG" id="vg:80400918"/>
<evidence type="ECO:0000256" key="4">
    <source>
        <dbReference type="ARBA" id="ARBA00022695"/>
    </source>
</evidence>
<dbReference type="GeneID" id="80400918"/>
<dbReference type="Pfam" id="PF03431">
    <property type="entry name" value="RNA_replicase_B"/>
    <property type="match status" value="1"/>
</dbReference>